<dbReference type="PATRIC" id="fig|1265313.6.peg.1235"/>
<dbReference type="CDD" id="cd00130">
    <property type="entry name" value="PAS"/>
    <property type="match status" value="1"/>
</dbReference>
<dbReference type="GO" id="GO:0003824">
    <property type="term" value="F:catalytic activity"/>
    <property type="evidence" value="ECO:0007669"/>
    <property type="project" value="UniProtKB-ARBA"/>
</dbReference>
<comment type="caution">
    <text evidence="5">The sequence shown here is derived from an EMBL/GenBank/DDBJ whole genome shotgun (WGS) entry which is preliminary data.</text>
</comment>
<dbReference type="SMART" id="SM00052">
    <property type="entry name" value="EAL"/>
    <property type="match status" value="1"/>
</dbReference>
<dbReference type="CDD" id="cd01948">
    <property type="entry name" value="EAL"/>
    <property type="match status" value="1"/>
</dbReference>
<dbReference type="AlphaFoldDB" id="A0A095XWV5"/>
<gene>
    <name evidence="5" type="ORF">HRUBRA_01251</name>
</gene>
<organism evidence="5 6">
    <name type="scientific">Pseudohaliea rubra DSM 19751</name>
    <dbReference type="NCBI Taxonomy" id="1265313"/>
    <lineage>
        <taxon>Bacteria</taxon>
        <taxon>Pseudomonadati</taxon>
        <taxon>Pseudomonadota</taxon>
        <taxon>Gammaproteobacteria</taxon>
        <taxon>Cellvibrionales</taxon>
        <taxon>Halieaceae</taxon>
        <taxon>Pseudohaliea</taxon>
    </lineage>
</organism>
<dbReference type="SUPFAM" id="SSF55785">
    <property type="entry name" value="PYP-like sensor domain (PAS domain)"/>
    <property type="match status" value="1"/>
</dbReference>
<keyword evidence="6" id="KW-1185">Reference proteome</keyword>
<dbReference type="Proteomes" id="UP000029640">
    <property type="component" value="Unassembled WGS sequence"/>
</dbReference>
<dbReference type="InterPro" id="IPR013656">
    <property type="entry name" value="PAS_4"/>
</dbReference>
<dbReference type="FunFam" id="3.30.70.270:FF:000001">
    <property type="entry name" value="Diguanylate cyclase domain protein"/>
    <property type="match status" value="1"/>
</dbReference>
<proteinExistence type="predicted"/>
<dbReference type="PROSITE" id="PS50887">
    <property type="entry name" value="GGDEF"/>
    <property type="match status" value="1"/>
</dbReference>
<comment type="cofactor">
    <cofactor evidence="1">
        <name>Mg(2+)</name>
        <dbReference type="ChEBI" id="CHEBI:18420"/>
    </cofactor>
</comment>
<dbReference type="NCBIfam" id="TIGR00229">
    <property type="entry name" value="sensory_box"/>
    <property type="match status" value="1"/>
</dbReference>
<dbReference type="Gene3D" id="3.30.70.270">
    <property type="match status" value="1"/>
</dbReference>
<evidence type="ECO:0000256" key="1">
    <source>
        <dbReference type="ARBA" id="ARBA00001946"/>
    </source>
</evidence>
<dbReference type="SMART" id="SM00267">
    <property type="entry name" value="GGDEF"/>
    <property type="match status" value="1"/>
</dbReference>
<dbReference type="InterPro" id="IPR029787">
    <property type="entry name" value="Nucleotide_cyclase"/>
</dbReference>
<dbReference type="Gene3D" id="3.40.190.10">
    <property type="entry name" value="Periplasmic binding protein-like II"/>
    <property type="match status" value="2"/>
</dbReference>
<feature type="domain" description="GGDEF" evidence="4">
    <location>
        <begin position="513"/>
        <end position="647"/>
    </location>
</feature>
<evidence type="ECO:0000259" key="4">
    <source>
        <dbReference type="PROSITE" id="PS50887"/>
    </source>
</evidence>
<evidence type="ECO:0000259" key="2">
    <source>
        <dbReference type="PROSITE" id="PS50113"/>
    </source>
</evidence>
<dbReference type="PROSITE" id="PS50113">
    <property type="entry name" value="PAC"/>
    <property type="match status" value="1"/>
</dbReference>
<dbReference type="Pfam" id="PF00990">
    <property type="entry name" value="GGDEF"/>
    <property type="match status" value="1"/>
</dbReference>
<dbReference type="InterPro" id="IPR000700">
    <property type="entry name" value="PAS-assoc_C"/>
</dbReference>
<dbReference type="SUPFAM" id="SSF55073">
    <property type="entry name" value="Nucleotide cyclase"/>
    <property type="match status" value="1"/>
</dbReference>
<evidence type="ECO:0000313" key="5">
    <source>
        <dbReference type="EMBL" id="KGE04156.1"/>
    </source>
</evidence>
<dbReference type="Pfam" id="PF08448">
    <property type="entry name" value="PAS_4"/>
    <property type="match status" value="1"/>
</dbReference>
<dbReference type="SUPFAM" id="SSF141868">
    <property type="entry name" value="EAL domain-like"/>
    <property type="match status" value="1"/>
</dbReference>
<dbReference type="PANTHER" id="PTHR44757">
    <property type="entry name" value="DIGUANYLATE CYCLASE DGCP"/>
    <property type="match status" value="1"/>
</dbReference>
<dbReference type="STRING" id="1265313.HRUBRA_01251"/>
<dbReference type="PANTHER" id="PTHR44757:SF2">
    <property type="entry name" value="BIOFILM ARCHITECTURE MAINTENANCE PROTEIN MBAA"/>
    <property type="match status" value="1"/>
</dbReference>
<dbReference type="InterPro" id="IPR043128">
    <property type="entry name" value="Rev_trsase/Diguanyl_cyclase"/>
</dbReference>
<reference evidence="5 6" key="1">
    <citation type="journal article" date="2014" name="Genome Announc.">
        <title>Genome Sequence of Gammaproteobacterial Pseudohaliea rubra Type Strain DSM 19751, Isolated from Coastal Seawater of the Mediterranean Sea.</title>
        <authorList>
            <person name="Spring S."/>
            <person name="Fiebig A."/>
            <person name="Riedel T."/>
            <person name="Goker M."/>
            <person name="Klenk H.P."/>
        </authorList>
    </citation>
    <scope>NUCLEOTIDE SEQUENCE [LARGE SCALE GENOMIC DNA]</scope>
    <source>
        <strain evidence="5 6">DSM 19751</strain>
    </source>
</reference>
<dbReference type="InterPro" id="IPR000160">
    <property type="entry name" value="GGDEF_dom"/>
</dbReference>
<sequence>MLCGFAAAPAVAEPTPLTVGIYELGPARSARLSMAPLSSALKATGAPLSLRFLFLRGPALEAAVAAGTVDLVVTNPYHYLLLRARTSLPPAFASVYVRRADGTEVHRVGGVILVQAGRDDLVTLPDLVGKRVATLGRSDTGGYLAPLAALAEAGVAASSLVMVDYATQPEALAALRAGEVDAAFLRSANYEFFRSSGLLDDGAVRLLGQRDTPGFPFLNSTPLYPQWAVAALPQVDPAVVRLAFGSLLRAQPLAVPAATGYAAGIGLPGDYSAVDAAVRALRLPPYDEVQLLRLDDVLHQYRGELLALAAAFLLVLVLVAGLLRANRAVRAAYRSRRAALEELDEERRHLAELNKNFLIFLDKTTDLVLFKDATGRLLFCSSSFARLTGKEDWRSLVGKTEADLFDAETARHTAEQEARVLRTGEPLLNQVQPLTREDGKPGWMAVSRWPIVGEEEGDSEGLFTIARDITDDYRRQEQLQRTAHFDSITGLPNRALLADRLEQAMAVAERRGTELAVLYLDLDGFKSINDRHGHAAGDRALASVSKVMQASVRRGDTVARVGGDEFVIVLVDLNSRKECLLLVDRLLSRLAEPLALGEDRVALSASAGLSFYGRGVSADAEGLLRQADQAMYQAKNAGKNGYRLYDRQQDARLRAYLEDMGRALDQGQFVLHYQPIVDMQSGELLAVEALLRWQREDRLLGAEEFLPMLKGHPLARRVGDWVLRQAVAQLAGWRAAGEDIAVAVNVTSPQLSRSDFTAGLRELLRFHELDGGDCGLTLEILESSALADREQLQDVMAVCAPLGVRFALDDFGTGYSSLSHLKDLPAERLKIDRRFVRDLFKGADDFAMLSAIVGMARAFGRELVAEGVESAAQGDVLLGLGCRYAQGFAIAPALPPESLLAWRRAWRPPESWAAARPAEAAEALGEPSPAVRALWVALAGATEQLGADRQEGDGASGP</sequence>
<dbReference type="Gene3D" id="3.30.450.20">
    <property type="entry name" value="PAS domain"/>
    <property type="match status" value="1"/>
</dbReference>
<dbReference type="Pfam" id="PF00563">
    <property type="entry name" value="EAL"/>
    <property type="match status" value="1"/>
</dbReference>
<protein>
    <submittedName>
        <fullName evidence="5">Diguanylate cyclase/phosphodiesterase (GGDEF &amp; EAL domain protein) with PAS/PAC sensor(S)</fullName>
    </submittedName>
</protein>
<feature type="domain" description="PAC" evidence="2">
    <location>
        <begin position="422"/>
        <end position="481"/>
    </location>
</feature>
<feature type="domain" description="EAL" evidence="3">
    <location>
        <begin position="653"/>
        <end position="907"/>
    </location>
</feature>
<accession>A0A095XWV5</accession>
<dbReference type="SUPFAM" id="SSF53850">
    <property type="entry name" value="Periplasmic binding protein-like II"/>
    <property type="match status" value="1"/>
</dbReference>
<dbReference type="CDD" id="cd01949">
    <property type="entry name" value="GGDEF"/>
    <property type="match status" value="1"/>
</dbReference>
<dbReference type="EMBL" id="AUVB01000036">
    <property type="protein sequence ID" value="KGE04156.1"/>
    <property type="molecule type" value="Genomic_DNA"/>
</dbReference>
<dbReference type="InterPro" id="IPR052155">
    <property type="entry name" value="Biofilm_reg_signaling"/>
</dbReference>
<dbReference type="InterPro" id="IPR035919">
    <property type="entry name" value="EAL_sf"/>
</dbReference>
<dbReference type="NCBIfam" id="TIGR00254">
    <property type="entry name" value="GGDEF"/>
    <property type="match status" value="1"/>
</dbReference>
<dbReference type="InterPro" id="IPR035965">
    <property type="entry name" value="PAS-like_dom_sf"/>
</dbReference>
<dbReference type="InterPro" id="IPR001633">
    <property type="entry name" value="EAL_dom"/>
</dbReference>
<dbReference type="Pfam" id="PF12974">
    <property type="entry name" value="Phosphonate-bd"/>
    <property type="match status" value="1"/>
</dbReference>
<dbReference type="Gene3D" id="3.20.20.450">
    <property type="entry name" value="EAL domain"/>
    <property type="match status" value="1"/>
</dbReference>
<dbReference type="PROSITE" id="PS50883">
    <property type="entry name" value="EAL"/>
    <property type="match status" value="1"/>
</dbReference>
<dbReference type="HOGENOM" id="CLU_308132_0_0_6"/>
<dbReference type="eggNOG" id="COG5001">
    <property type="taxonomic scope" value="Bacteria"/>
</dbReference>
<evidence type="ECO:0000259" key="3">
    <source>
        <dbReference type="PROSITE" id="PS50883"/>
    </source>
</evidence>
<evidence type="ECO:0000313" key="6">
    <source>
        <dbReference type="Proteomes" id="UP000029640"/>
    </source>
</evidence>
<dbReference type="InterPro" id="IPR000014">
    <property type="entry name" value="PAS"/>
</dbReference>
<name>A0A095XWV5_9GAMM</name>